<keyword evidence="2" id="KW-1185">Reference proteome</keyword>
<protein>
    <submittedName>
        <fullName evidence="1">Uncharacterized protein</fullName>
    </submittedName>
</protein>
<evidence type="ECO:0000313" key="2">
    <source>
        <dbReference type="Proteomes" id="UP001497644"/>
    </source>
</evidence>
<accession>A0AAV2NP59</accession>
<dbReference type="Proteomes" id="UP001497644">
    <property type="component" value="Chromosome 3"/>
</dbReference>
<name>A0AAV2NP59_9HYME</name>
<dbReference type="AlphaFoldDB" id="A0AAV2NP59"/>
<reference evidence="1" key="1">
    <citation type="submission" date="2024-04" db="EMBL/GenBank/DDBJ databases">
        <authorList>
            <consortium name="Molecular Ecology Group"/>
        </authorList>
    </citation>
    <scope>NUCLEOTIDE SEQUENCE</scope>
</reference>
<gene>
    <name evidence="1" type="ORF">LPLAT_LOCUS7655</name>
</gene>
<dbReference type="EMBL" id="OZ034826">
    <property type="protein sequence ID" value="CAL1681690.1"/>
    <property type="molecule type" value="Genomic_DNA"/>
</dbReference>
<sequence length="83" mass="9429">MVSVIIVKRHNNSDVKGNESPASRGIPRTSFYWPLRRTLAYMQMNGDTTQLGLHIHFAFHVERDATGLGVDIDSTRSRRSRSD</sequence>
<evidence type="ECO:0000313" key="1">
    <source>
        <dbReference type="EMBL" id="CAL1681690.1"/>
    </source>
</evidence>
<proteinExistence type="predicted"/>
<organism evidence="1 2">
    <name type="scientific">Lasius platythorax</name>
    <dbReference type="NCBI Taxonomy" id="488582"/>
    <lineage>
        <taxon>Eukaryota</taxon>
        <taxon>Metazoa</taxon>
        <taxon>Ecdysozoa</taxon>
        <taxon>Arthropoda</taxon>
        <taxon>Hexapoda</taxon>
        <taxon>Insecta</taxon>
        <taxon>Pterygota</taxon>
        <taxon>Neoptera</taxon>
        <taxon>Endopterygota</taxon>
        <taxon>Hymenoptera</taxon>
        <taxon>Apocrita</taxon>
        <taxon>Aculeata</taxon>
        <taxon>Formicoidea</taxon>
        <taxon>Formicidae</taxon>
        <taxon>Formicinae</taxon>
        <taxon>Lasius</taxon>
        <taxon>Lasius</taxon>
    </lineage>
</organism>